<evidence type="ECO:0000313" key="2">
    <source>
        <dbReference type="Proteomes" id="UP000007151"/>
    </source>
</evidence>
<dbReference type="AlphaFoldDB" id="A0A212F1X9"/>
<name>A0A212F1X9_DANPL</name>
<keyword evidence="2" id="KW-1185">Reference proteome</keyword>
<dbReference type="EMBL" id="AGBW02010786">
    <property type="protein sequence ID" value="OWR47731.1"/>
    <property type="molecule type" value="Genomic_DNA"/>
</dbReference>
<organism evidence="1 2">
    <name type="scientific">Danaus plexippus plexippus</name>
    <dbReference type="NCBI Taxonomy" id="278856"/>
    <lineage>
        <taxon>Eukaryota</taxon>
        <taxon>Metazoa</taxon>
        <taxon>Ecdysozoa</taxon>
        <taxon>Arthropoda</taxon>
        <taxon>Hexapoda</taxon>
        <taxon>Insecta</taxon>
        <taxon>Pterygota</taxon>
        <taxon>Neoptera</taxon>
        <taxon>Endopterygota</taxon>
        <taxon>Lepidoptera</taxon>
        <taxon>Glossata</taxon>
        <taxon>Ditrysia</taxon>
        <taxon>Papilionoidea</taxon>
        <taxon>Nymphalidae</taxon>
        <taxon>Danainae</taxon>
        <taxon>Danaini</taxon>
        <taxon>Danaina</taxon>
        <taxon>Danaus</taxon>
        <taxon>Danaus</taxon>
    </lineage>
</organism>
<gene>
    <name evidence="1" type="ORF">KGM_215618</name>
</gene>
<protein>
    <submittedName>
        <fullName evidence="1">Uncharacterized protein</fullName>
    </submittedName>
</protein>
<reference evidence="1 2" key="1">
    <citation type="journal article" date="2011" name="Cell">
        <title>The monarch butterfly genome yields insights into long-distance migration.</title>
        <authorList>
            <person name="Zhan S."/>
            <person name="Merlin C."/>
            <person name="Boore J.L."/>
            <person name="Reppert S.M."/>
        </authorList>
    </citation>
    <scope>NUCLEOTIDE SEQUENCE [LARGE SCALE GENOMIC DNA]</scope>
    <source>
        <strain evidence="1">F-2</strain>
    </source>
</reference>
<comment type="caution">
    <text evidence="1">The sequence shown here is derived from an EMBL/GenBank/DDBJ whole genome shotgun (WGS) entry which is preliminary data.</text>
</comment>
<accession>A0A212F1X9</accession>
<dbReference type="Proteomes" id="UP000007151">
    <property type="component" value="Unassembled WGS sequence"/>
</dbReference>
<proteinExistence type="predicted"/>
<dbReference type="InParanoid" id="A0A212F1X9"/>
<dbReference type="KEGG" id="dpl:KGM_215618"/>
<evidence type="ECO:0000313" key="1">
    <source>
        <dbReference type="EMBL" id="OWR47731.1"/>
    </source>
</evidence>
<sequence length="89" mass="9978">MHTMDTLGYGHKKYRPPLSPANFYQHDFYSRHATLRPQIPLYKQNEPQQSLALSIQQTATFYVLSASGISRVTFVESIFSATAGPDEAG</sequence>